<dbReference type="GO" id="GO:0051539">
    <property type="term" value="F:4 iron, 4 sulfur cluster binding"/>
    <property type="evidence" value="ECO:0007669"/>
    <property type="project" value="UniProtKB-KW"/>
</dbReference>
<feature type="domain" description="Radical SAM core" evidence="7">
    <location>
        <begin position="47"/>
        <end position="260"/>
    </location>
</feature>
<dbReference type="InterPro" id="IPR007197">
    <property type="entry name" value="rSAM"/>
</dbReference>
<evidence type="ECO:0000256" key="4">
    <source>
        <dbReference type="ARBA" id="ARBA00022723"/>
    </source>
</evidence>
<evidence type="ECO:0000256" key="2">
    <source>
        <dbReference type="ARBA" id="ARBA00022485"/>
    </source>
</evidence>
<sequence>MRAVSATSSAGWSEATMTRCATAQGEGAVAGRAISPFHAITPFTMLDYPGRIACILWIAGCNMRCLYCHNPQIVTGRGTIGEEQALAFLRKRKGLLEGVVFSGGEATTWPGLAAFMARVKALGYAIKLDTNGLRPDVIARLLDRNLLDRVALDYKAPRDKFRTVTGASAFARFARSLDLLCGQDRIPVEVRSTIHSDLLGEEDILDMARDLSRRGYRGTYALQRAIAGPDRPTLGDLPPNPHPFDTVRLARLSPLELTVR</sequence>
<dbReference type="SFLD" id="SFLDS00029">
    <property type="entry name" value="Radical_SAM"/>
    <property type="match status" value="1"/>
</dbReference>
<dbReference type="NCBIfam" id="TIGR02495">
    <property type="entry name" value="NrdG2"/>
    <property type="match status" value="1"/>
</dbReference>
<dbReference type="PANTHER" id="PTHR30352">
    <property type="entry name" value="PYRUVATE FORMATE-LYASE-ACTIVATING ENZYME"/>
    <property type="match status" value="1"/>
</dbReference>
<dbReference type="AlphaFoldDB" id="A0A345YEE5"/>
<evidence type="ECO:0000256" key="1">
    <source>
        <dbReference type="ARBA" id="ARBA00001966"/>
    </source>
</evidence>
<keyword evidence="9" id="KW-1185">Reference proteome</keyword>
<dbReference type="PANTHER" id="PTHR30352:SF13">
    <property type="entry name" value="GLYCYL-RADICAL ENZYME ACTIVATING ENZYME YJJW-RELATED"/>
    <property type="match status" value="1"/>
</dbReference>
<evidence type="ECO:0000256" key="6">
    <source>
        <dbReference type="ARBA" id="ARBA00023014"/>
    </source>
</evidence>
<dbReference type="InterPro" id="IPR034457">
    <property type="entry name" value="Organic_radical-activating"/>
</dbReference>
<dbReference type="InterPro" id="IPR013785">
    <property type="entry name" value="Aldolase_TIM"/>
</dbReference>
<name>A0A345YEE5_9SPHN</name>
<organism evidence="8 9">
    <name type="scientific">Erythrobacter aureus</name>
    <dbReference type="NCBI Taxonomy" id="2182384"/>
    <lineage>
        <taxon>Bacteria</taxon>
        <taxon>Pseudomonadati</taxon>
        <taxon>Pseudomonadota</taxon>
        <taxon>Alphaproteobacteria</taxon>
        <taxon>Sphingomonadales</taxon>
        <taxon>Erythrobacteraceae</taxon>
        <taxon>Erythrobacter/Porphyrobacter group</taxon>
        <taxon>Erythrobacter</taxon>
    </lineage>
</organism>
<dbReference type="InterPro" id="IPR012840">
    <property type="entry name" value="NrdG2"/>
</dbReference>
<dbReference type="Pfam" id="PF04055">
    <property type="entry name" value="Radical_SAM"/>
    <property type="match status" value="1"/>
</dbReference>
<evidence type="ECO:0000313" key="8">
    <source>
        <dbReference type="EMBL" id="AXK42297.1"/>
    </source>
</evidence>
<keyword evidence="2" id="KW-0004">4Fe-4S</keyword>
<dbReference type="InterPro" id="IPR058240">
    <property type="entry name" value="rSAM_sf"/>
</dbReference>
<dbReference type="SUPFAM" id="SSF102114">
    <property type="entry name" value="Radical SAM enzymes"/>
    <property type="match status" value="1"/>
</dbReference>
<dbReference type="Gene3D" id="3.20.20.70">
    <property type="entry name" value="Aldolase class I"/>
    <property type="match status" value="1"/>
</dbReference>
<gene>
    <name evidence="8" type="ORF">DVR09_08055</name>
</gene>
<keyword evidence="6" id="KW-0411">Iron-sulfur</keyword>
<comment type="cofactor">
    <cofactor evidence="1">
        <name>[4Fe-4S] cluster</name>
        <dbReference type="ChEBI" id="CHEBI:49883"/>
    </cofactor>
</comment>
<dbReference type="GO" id="GO:0003824">
    <property type="term" value="F:catalytic activity"/>
    <property type="evidence" value="ECO:0007669"/>
    <property type="project" value="InterPro"/>
</dbReference>
<evidence type="ECO:0000313" key="9">
    <source>
        <dbReference type="Proteomes" id="UP000254508"/>
    </source>
</evidence>
<evidence type="ECO:0000259" key="7">
    <source>
        <dbReference type="PROSITE" id="PS51918"/>
    </source>
</evidence>
<dbReference type="OrthoDB" id="9792276at2"/>
<dbReference type="KEGG" id="err:DVR09_08055"/>
<proteinExistence type="predicted"/>
<evidence type="ECO:0000256" key="3">
    <source>
        <dbReference type="ARBA" id="ARBA00022691"/>
    </source>
</evidence>
<accession>A0A345YEE5</accession>
<dbReference type="GO" id="GO:0046872">
    <property type="term" value="F:metal ion binding"/>
    <property type="evidence" value="ECO:0007669"/>
    <property type="project" value="UniProtKB-KW"/>
</dbReference>
<keyword evidence="5" id="KW-0408">Iron</keyword>
<dbReference type="Proteomes" id="UP000254508">
    <property type="component" value="Chromosome"/>
</dbReference>
<keyword evidence="4" id="KW-0479">Metal-binding</keyword>
<evidence type="ECO:0000256" key="5">
    <source>
        <dbReference type="ARBA" id="ARBA00023004"/>
    </source>
</evidence>
<dbReference type="PROSITE" id="PS51918">
    <property type="entry name" value="RADICAL_SAM"/>
    <property type="match status" value="1"/>
</dbReference>
<keyword evidence="3" id="KW-0949">S-adenosyl-L-methionine</keyword>
<dbReference type="SFLD" id="SFLDG01094">
    <property type="entry name" value="Uncharacterised_Radical_SAM_Su"/>
    <property type="match status" value="1"/>
</dbReference>
<dbReference type="EMBL" id="CP031357">
    <property type="protein sequence ID" value="AXK42297.1"/>
    <property type="molecule type" value="Genomic_DNA"/>
</dbReference>
<dbReference type="CDD" id="cd01335">
    <property type="entry name" value="Radical_SAM"/>
    <property type="match status" value="1"/>
</dbReference>
<protein>
    <submittedName>
        <fullName evidence="8">Anaerobic ribonucleoside-triphosphate reductase activating protein</fullName>
    </submittedName>
</protein>
<reference evidence="9" key="1">
    <citation type="submission" date="2018-07" db="EMBL/GenBank/DDBJ databases">
        <title>Genome sequence of Erythrobacter strain YH-07, an antagonistic bacterium isolated from Yellow Sea.</title>
        <authorList>
            <person name="Tang T."/>
            <person name="Liu Q."/>
            <person name="Sun X."/>
        </authorList>
    </citation>
    <scope>NUCLEOTIDE SEQUENCE [LARGE SCALE GENOMIC DNA]</scope>
    <source>
        <strain evidence="9">YH-07</strain>
    </source>
</reference>